<sequence length="899" mass="99050">MSDQPNENGTPQPSSSNANTAGESAATDRQPRRRGGRGRGRGGRRGIGPYVPSGGRGEMNESTNNAASENTANQRPASGRRRGRGGRGGTQKQSTEQQTAVNDAPGSPRTKQALEFIADSLADVSLATNNTDNNGHRRESNSRQRQQKGRGAKNNNAGDNQSNAQESGNQSNSANTDGTKKKKRRNRTRRRNRPESRPWLSAIPDGTVDPISLEPLEDLPYPPFALVMDQPYTPVYPGMWPPPAIEDTDEKKEVDKSDVEKDREVSILKAQWGEGVVQNEKTQDSTKNGLKSAPESSSLQGRQFYLFDGFVLAGYLTGTKQFINPYNRRDLTRPELAALDEYMALHNLGNAGVVQAYDEKGVSLSTAGIAGQTAEGRAEILRQEARAIRTTFFQNDAGADQTSSQYRQLQQSRRQRQSNNQPRAREEVSNDTGIYAEEGGGFLMIDDDINPGLRSGVPNRDAGASFSARRIDEQHSQQAQAREESFPSLSATAPATSTANDPISTNPKPPAGPSKSLKSITKVVKKTDPAEVARQKKAREEAQRKAELSRLSFFDPSNPQPTTTNNGLLLAPVPMEKSPPTEAVLERNRNFASALGVIPAQMRSEPMLTGWARPTTVEIELDQFGNEINATQYPDSLLAQAKERMAELLKLEKTWKKFLADDKEASCSLKPMDRSTRVFVHEYSDFWRLQTQSYDPEGKRYIHCSKLVDTAVPHTLLSDAAKKWRGPAPGIPYQAISLPTASKRVVPTPMNSPEGWHTEERVPLKLAPRTAPEKATQPANNGVGITRSTSTQALLSMTGEKPPPPRFADLHEERPKLQLAPRTIPPSEESLKLAAQAVRQHKKEEARVHRQEYREMKQKVERKKKQAILESAFASDSDAESSCSDWFEGDAAWSDDEGM</sequence>
<feature type="region of interest" description="Disordered" evidence="1">
    <location>
        <begin position="469"/>
        <end position="573"/>
    </location>
</feature>
<organism evidence="3 4">
    <name type="scientific">Cyclotella atomus</name>
    <dbReference type="NCBI Taxonomy" id="382360"/>
    <lineage>
        <taxon>Eukaryota</taxon>
        <taxon>Sar</taxon>
        <taxon>Stramenopiles</taxon>
        <taxon>Ochrophyta</taxon>
        <taxon>Bacillariophyta</taxon>
        <taxon>Coscinodiscophyceae</taxon>
        <taxon>Thalassiosirophycidae</taxon>
        <taxon>Stephanodiscales</taxon>
        <taxon>Stephanodiscaceae</taxon>
        <taxon>Cyclotella</taxon>
    </lineage>
</organism>
<feature type="domain" description="R3H" evidence="2">
    <location>
        <begin position="645"/>
        <end position="708"/>
    </location>
</feature>
<dbReference type="SUPFAM" id="SSF82708">
    <property type="entry name" value="R3H domain"/>
    <property type="match status" value="1"/>
</dbReference>
<dbReference type="Proteomes" id="UP001530400">
    <property type="component" value="Unassembled WGS sequence"/>
</dbReference>
<feature type="compositionally biased region" description="Basic and acidic residues" evidence="1">
    <location>
        <begin position="469"/>
        <end position="485"/>
    </location>
</feature>
<name>A0ABD3Q109_9STRA</name>
<evidence type="ECO:0000256" key="1">
    <source>
        <dbReference type="SAM" id="MobiDB-lite"/>
    </source>
</evidence>
<feature type="compositionally biased region" description="Basic residues" evidence="1">
    <location>
        <begin position="180"/>
        <end position="192"/>
    </location>
</feature>
<dbReference type="Pfam" id="PF01424">
    <property type="entry name" value="R3H"/>
    <property type="match status" value="1"/>
</dbReference>
<feature type="compositionally biased region" description="Basic and acidic residues" evidence="1">
    <location>
        <begin position="842"/>
        <end position="859"/>
    </location>
</feature>
<feature type="compositionally biased region" description="Polar residues" evidence="1">
    <location>
        <begin position="555"/>
        <end position="567"/>
    </location>
</feature>
<feature type="compositionally biased region" description="Polar residues" evidence="1">
    <location>
        <begin position="1"/>
        <end position="22"/>
    </location>
</feature>
<feature type="compositionally biased region" description="Polar residues" evidence="1">
    <location>
        <begin position="90"/>
        <end position="101"/>
    </location>
</feature>
<reference evidence="3 4" key="1">
    <citation type="submission" date="2024-10" db="EMBL/GenBank/DDBJ databases">
        <title>Updated reference genomes for cyclostephanoid diatoms.</title>
        <authorList>
            <person name="Roberts W.R."/>
            <person name="Alverson A.J."/>
        </authorList>
    </citation>
    <scope>NUCLEOTIDE SEQUENCE [LARGE SCALE GENOMIC DNA]</scope>
    <source>
        <strain evidence="3 4">AJA010-31</strain>
    </source>
</reference>
<accession>A0ABD3Q109</accession>
<evidence type="ECO:0000313" key="4">
    <source>
        <dbReference type="Proteomes" id="UP001530400"/>
    </source>
</evidence>
<feature type="compositionally biased region" description="Polar residues" evidence="1">
    <location>
        <begin position="153"/>
        <end position="177"/>
    </location>
</feature>
<dbReference type="GO" id="GO:0003676">
    <property type="term" value="F:nucleic acid binding"/>
    <property type="evidence" value="ECO:0007669"/>
    <property type="project" value="UniProtKB-UniRule"/>
</dbReference>
<dbReference type="InterPro" id="IPR001374">
    <property type="entry name" value="R3H_dom"/>
</dbReference>
<feature type="compositionally biased region" description="Low complexity" evidence="1">
    <location>
        <begin position="872"/>
        <end position="885"/>
    </location>
</feature>
<protein>
    <recommendedName>
        <fullName evidence="2">R3H domain-containing protein</fullName>
    </recommendedName>
</protein>
<evidence type="ECO:0000259" key="2">
    <source>
        <dbReference type="PROSITE" id="PS51061"/>
    </source>
</evidence>
<proteinExistence type="predicted"/>
<feature type="region of interest" description="Disordered" evidence="1">
    <location>
        <begin position="872"/>
        <end position="899"/>
    </location>
</feature>
<dbReference type="Gene3D" id="3.30.1370.50">
    <property type="entry name" value="R3H-like domain"/>
    <property type="match status" value="1"/>
</dbReference>
<gene>
    <name evidence="3" type="ORF">ACHAWO_001673</name>
</gene>
<evidence type="ECO:0000313" key="3">
    <source>
        <dbReference type="EMBL" id="KAL3793624.1"/>
    </source>
</evidence>
<feature type="region of interest" description="Disordered" evidence="1">
    <location>
        <begin position="840"/>
        <end position="859"/>
    </location>
</feature>
<feature type="compositionally biased region" description="Low complexity" evidence="1">
    <location>
        <begin position="60"/>
        <end position="73"/>
    </location>
</feature>
<keyword evidence="4" id="KW-1185">Reference proteome</keyword>
<dbReference type="EMBL" id="JALLPJ020000388">
    <property type="protein sequence ID" value="KAL3793624.1"/>
    <property type="molecule type" value="Genomic_DNA"/>
</dbReference>
<feature type="region of interest" description="Disordered" evidence="1">
    <location>
        <begin position="1"/>
        <end position="208"/>
    </location>
</feature>
<dbReference type="InterPro" id="IPR036867">
    <property type="entry name" value="R3H_dom_sf"/>
</dbReference>
<dbReference type="AlphaFoldDB" id="A0ABD3Q109"/>
<feature type="compositionally biased region" description="Basic residues" evidence="1">
    <location>
        <begin position="31"/>
        <end position="44"/>
    </location>
</feature>
<feature type="region of interest" description="Disordered" evidence="1">
    <location>
        <begin position="393"/>
        <end position="433"/>
    </location>
</feature>
<comment type="caution">
    <text evidence="3">The sequence shown here is derived from an EMBL/GenBank/DDBJ whole genome shotgun (WGS) entry which is preliminary data.</text>
</comment>
<feature type="compositionally biased region" description="Polar residues" evidence="1">
    <location>
        <begin position="285"/>
        <end position="296"/>
    </location>
</feature>
<feature type="compositionally biased region" description="Basic and acidic residues" evidence="1">
    <location>
        <begin position="525"/>
        <end position="548"/>
    </location>
</feature>
<feature type="compositionally biased region" description="Low complexity" evidence="1">
    <location>
        <begin position="486"/>
        <end position="499"/>
    </location>
</feature>
<feature type="compositionally biased region" description="Low complexity" evidence="1">
    <location>
        <begin position="401"/>
        <end position="422"/>
    </location>
</feature>
<dbReference type="PROSITE" id="PS51061">
    <property type="entry name" value="R3H"/>
    <property type="match status" value="1"/>
</dbReference>
<feature type="region of interest" description="Disordered" evidence="1">
    <location>
        <begin position="276"/>
        <end position="296"/>
    </location>
</feature>